<evidence type="ECO:0000256" key="3">
    <source>
        <dbReference type="ARBA" id="ARBA00022475"/>
    </source>
</evidence>
<reference evidence="11 12" key="1">
    <citation type="submission" date="2018-03" db="EMBL/GenBank/DDBJ databases">
        <title>Draft Genome Sequences of the Obligatory Marine Myxobacteria Enhygromyxa salina SWB007.</title>
        <authorList>
            <person name="Poehlein A."/>
            <person name="Moghaddam J.A."/>
            <person name="Harms H."/>
            <person name="Alanjari M."/>
            <person name="Koenig G.M."/>
            <person name="Daniel R."/>
            <person name="Schaeberle T.F."/>
        </authorList>
    </citation>
    <scope>NUCLEOTIDE SEQUENCE [LARGE SCALE GENOMIC DNA]</scope>
    <source>
        <strain evidence="11 12">SWB007</strain>
    </source>
</reference>
<protein>
    <submittedName>
        <fullName evidence="11">Peptidoglycan O-acetyltransferase</fullName>
        <ecNumber evidence="11">2.3.1.-</ecNumber>
    </submittedName>
</protein>
<dbReference type="Proteomes" id="UP000238823">
    <property type="component" value="Unassembled WGS sequence"/>
</dbReference>
<keyword evidence="4 9" id="KW-0808">Transferase</keyword>
<dbReference type="GO" id="GO:0005886">
    <property type="term" value="C:plasma membrane"/>
    <property type="evidence" value="ECO:0007669"/>
    <property type="project" value="UniProtKB-SubCell"/>
</dbReference>
<dbReference type="GO" id="GO:0042121">
    <property type="term" value="P:alginic acid biosynthetic process"/>
    <property type="evidence" value="ECO:0007669"/>
    <property type="project" value="InterPro"/>
</dbReference>
<evidence type="ECO:0000256" key="2">
    <source>
        <dbReference type="ARBA" id="ARBA00010323"/>
    </source>
</evidence>
<dbReference type="InterPro" id="IPR028362">
    <property type="entry name" value="AlgI"/>
</dbReference>
<comment type="similarity">
    <text evidence="2 9">Belongs to the membrane-bound acyltransferase family.</text>
</comment>
<evidence type="ECO:0000256" key="8">
    <source>
        <dbReference type="ARBA" id="ARBA00023315"/>
    </source>
</evidence>
<feature type="transmembrane region" description="Helical" evidence="10">
    <location>
        <begin position="320"/>
        <end position="337"/>
    </location>
</feature>
<dbReference type="EMBL" id="PVNL01000074">
    <property type="protein sequence ID" value="PRQ06516.1"/>
    <property type="molecule type" value="Genomic_DNA"/>
</dbReference>
<evidence type="ECO:0000313" key="12">
    <source>
        <dbReference type="Proteomes" id="UP000238823"/>
    </source>
</evidence>
<dbReference type="EC" id="2.3.1.-" evidence="11"/>
<evidence type="ECO:0000313" key="11">
    <source>
        <dbReference type="EMBL" id="PRQ06516.1"/>
    </source>
</evidence>
<dbReference type="InterPro" id="IPR024194">
    <property type="entry name" value="Ac/AlaTfrase_AlgI/DltB"/>
</dbReference>
<evidence type="ECO:0000256" key="6">
    <source>
        <dbReference type="ARBA" id="ARBA00022989"/>
    </source>
</evidence>
<feature type="transmembrane region" description="Helical" evidence="10">
    <location>
        <begin position="40"/>
        <end position="66"/>
    </location>
</feature>
<evidence type="ECO:0000256" key="10">
    <source>
        <dbReference type="SAM" id="Phobius"/>
    </source>
</evidence>
<keyword evidence="7 9" id="KW-0472">Membrane</keyword>
<gene>
    <name evidence="11" type="primary">patA_3</name>
    <name evidence="11" type="ORF">ENSA7_38350</name>
</gene>
<evidence type="ECO:0000256" key="9">
    <source>
        <dbReference type="PIRNR" id="PIRNR016636"/>
    </source>
</evidence>
<feature type="transmembrane region" description="Helical" evidence="10">
    <location>
        <begin position="78"/>
        <end position="99"/>
    </location>
</feature>
<feature type="transmembrane region" description="Helical" evidence="10">
    <location>
        <begin position="388"/>
        <end position="406"/>
    </location>
</feature>
<keyword evidence="3 9" id="KW-1003">Cell membrane</keyword>
<evidence type="ECO:0000256" key="5">
    <source>
        <dbReference type="ARBA" id="ARBA00022692"/>
    </source>
</evidence>
<name>A0A2S9YN57_9BACT</name>
<dbReference type="AlphaFoldDB" id="A0A2S9YN57"/>
<proteinExistence type="inferred from homology"/>
<dbReference type="GO" id="GO:0016746">
    <property type="term" value="F:acyltransferase activity"/>
    <property type="evidence" value="ECO:0007669"/>
    <property type="project" value="UniProtKB-KW"/>
</dbReference>
<feature type="transmembrane region" description="Helical" evidence="10">
    <location>
        <begin position="119"/>
        <end position="140"/>
    </location>
</feature>
<evidence type="ECO:0000256" key="4">
    <source>
        <dbReference type="ARBA" id="ARBA00022679"/>
    </source>
</evidence>
<dbReference type="PIRSF" id="PIRSF016636">
    <property type="entry name" value="AlgI_DltB"/>
    <property type="match status" value="1"/>
</dbReference>
<evidence type="ECO:0000256" key="1">
    <source>
        <dbReference type="ARBA" id="ARBA00004651"/>
    </source>
</evidence>
<dbReference type="InterPro" id="IPR051085">
    <property type="entry name" value="MB_O-acyltransferase"/>
</dbReference>
<keyword evidence="8 9" id="KW-0012">Acyltransferase</keyword>
<dbReference type="Pfam" id="PF03062">
    <property type="entry name" value="MBOAT"/>
    <property type="match status" value="1"/>
</dbReference>
<dbReference type="InterPro" id="IPR004299">
    <property type="entry name" value="MBOAT_fam"/>
</dbReference>
<sequence length="502" mass="55888">MTFTTLTFLLFLAVVFTGYWGVRGRARQNLVLLVASYVFYGWWDVRFCGLILASSLVDFAIARALVRGRDGAGARQRALVGLSCALNLGLLGLFKYYGFFVDSFAAALGSLGLAPSLPSLHLVLPVGISFYTFQTLAYTIDVYRDQVAARSGAARPGVATDSLLDYLTYVALFPQLVAGPIERARRLLPQLQRERSFDEAQARDGAKLMLWGFAKKIILADHLGEFVEQVYGAGVVHASGPVLAVATICFAFQIYCDFSAYSDIAIGCAKLLGLSLVRNFAYPYFSQSVDEFWRRWHISLSTWFRDYVYVPLGGSRHGPARLWLALMLTFTLSGLWHGASWTFVIWGAVNGLLVGLAARVRPASTPSATRLGASDIPAPLRGLAGLRALARMLATFGLICLTWVLFRAVDLPQAMGIFRRILLDIPRADAWRELVHHREFLSAFGPLLITLVIVEWLTRDCEHPLALTRWPRPLRWALYTGLGWFTIYLMPDDPGAFIYFQF</sequence>
<dbReference type="RefSeq" id="WP_106090802.1">
    <property type="nucleotide sequence ID" value="NZ_PVNL01000074.1"/>
</dbReference>
<keyword evidence="6 10" id="KW-1133">Transmembrane helix</keyword>
<dbReference type="PANTHER" id="PTHR13285">
    <property type="entry name" value="ACYLTRANSFERASE"/>
    <property type="match status" value="1"/>
</dbReference>
<dbReference type="PIRSF" id="PIRSF500217">
    <property type="entry name" value="AlgI"/>
    <property type="match status" value="1"/>
</dbReference>
<evidence type="ECO:0000256" key="7">
    <source>
        <dbReference type="ARBA" id="ARBA00023136"/>
    </source>
</evidence>
<organism evidence="11 12">
    <name type="scientific">Enhygromyxa salina</name>
    <dbReference type="NCBI Taxonomy" id="215803"/>
    <lineage>
        <taxon>Bacteria</taxon>
        <taxon>Pseudomonadati</taxon>
        <taxon>Myxococcota</taxon>
        <taxon>Polyangia</taxon>
        <taxon>Nannocystales</taxon>
        <taxon>Nannocystaceae</taxon>
        <taxon>Enhygromyxa</taxon>
    </lineage>
</organism>
<accession>A0A2S9YN57</accession>
<comment type="subcellular location">
    <subcellularLocation>
        <location evidence="1">Cell membrane</location>
        <topology evidence="1">Multi-pass membrane protein</topology>
    </subcellularLocation>
</comment>
<comment type="caution">
    <text evidence="11">The sequence shown here is derived from an EMBL/GenBank/DDBJ whole genome shotgun (WGS) entry which is preliminary data.</text>
</comment>
<dbReference type="PANTHER" id="PTHR13285:SF23">
    <property type="entry name" value="TEICHOIC ACID D-ALANYLTRANSFERASE"/>
    <property type="match status" value="1"/>
</dbReference>
<keyword evidence="5 10" id="KW-0812">Transmembrane</keyword>
<dbReference type="OrthoDB" id="139172at2"/>